<organism evidence="1 2">
    <name type="scientific">Talaromyces pinophilus</name>
    <name type="common">Penicillium pinophilum</name>
    <dbReference type="NCBI Taxonomy" id="128442"/>
    <lineage>
        <taxon>Eukaryota</taxon>
        <taxon>Fungi</taxon>
        <taxon>Dikarya</taxon>
        <taxon>Ascomycota</taxon>
        <taxon>Pezizomycotina</taxon>
        <taxon>Eurotiomycetes</taxon>
        <taxon>Eurotiomycetidae</taxon>
        <taxon>Eurotiales</taxon>
        <taxon>Trichocomaceae</taxon>
        <taxon>Talaromyces</taxon>
        <taxon>Talaromyces sect. Talaromyces</taxon>
    </lineage>
</organism>
<reference evidence="2" key="1">
    <citation type="journal article" date="2015" name="Genome Announc.">
        <title>Draft genome sequence of Talaromyces cellulolyticus strain Y-94, a source of lignocellulosic biomass-degrading enzymes.</title>
        <authorList>
            <person name="Fujii T."/>
            <person name="Koike H."/>
            <person name="Sawayama S."/>
            <person name="Yano S."/>
            <person name="Inoue H."/>
        </authorList>
    </citation>
    <scope>NUCLEOTIDE SEQUENCE [LARGE SCALE GENOMIC DNA]</scope>
    <source>
        <strain evidence="2">Y-94</strain>
    </source>
</reference>
<accession>A0A6V8HFY6</accession>
<proteinExistence type="predicted"/>
<dbReference type="AlphaFoldDB" id="A0A6V8HFY6"/>
<keyword evidence="2" id="KW-1185">Reference proteome</keyword>
<sequence>MPPYLLEPVRSVHESASLSKNNIPAFWGQTWWRMLWVDRTLESIIPDAIKRMPRNLVKDRAVRRHEKVVDSANGRIVGFARWILPPSHSEGWLEAQIEDVTEEERKEFDALFASADWSHRDDMPGFDDPLDEMMRKHRPKNPHISEFTYLYPGIYLEDF</sequence>
<gene>
    <name evidence="1" type="ORF">TCE0_041f13496</name>
</gene>
<comment type="caution">
    <text evidence="1">The sequence shown here is derived from an EMBL/GenBank/DDBJ whole genome shotgun (WGS) entry which is preliminary data.</text>
</comment>
<dbReference type="Proteomes" id="UP000053095">
    <property type="component" value="Unassembled WGS sequence"/>
</dbReference>
<dbReference type="EMBL" id="DF933837">
    <property type="protein sequence ID" value="GAM40836.1"/>
    <property type="molecule type" value="Genomic_DNA"/>
</dbReference>
<protein>
    <submittedName>
        <fullName evidence="1">Uncharacterized protein</fullName>
    </submittedName>
</protein>
<evidence type="ECO:0000313" key="1">
    <source>
        <dbReference type="EMBL" id="GAM40836.1"/>
    </source>
</evidence>
<dbReference type="Gene3D" id="3.40.630.30">
    <property type="match status" value="1"/>
</dbReference>
<evidence type="ECO:0000313" key="2">
    <source>
        <dbReference type="Proteomes" id="UP000053095"/>
    </source>
</evidence>
<name>A0A6V8HFY6_TALPI</name>